<name>A0A1I4LG11_9BURK</name>
<dbReference type="AlphaFoldDB" id="A0A1I4LG11"/>
<dbReference type="EMBL" id="FOTW01000009">
    <property type="protein sequence ID" value="SFL89880.1"/>
    <property type="molecule type" value="Genomic_DNA"/>
</dbReference>
<dbReference type="RefSeq" id="WP_174900475.1">
    <property type="nucleotide sequence ID" value="NZ_FOTW01000009.1"/>
</dbReference>
<proteinExistence type="predicted"/>
<evidence type="ECO:0000313" key="2">
    <source>
        <dbReference type="Proteomes" id="UP000199470"/>
    </source>
</evidence>
<sequence length="720" mass="75243">MNRVAASAGPALLAPGHAALCGMLALEPGVPWVVDLTLGAWRPREAARQLAAQAGVALPEAPAAADAGASWAATVGANIDAEARGPAQVRIADADAALLHGHLSGGAAAPLLVVWQPLSDCLPDDNAWFLRLLAARLEAAGGRLVLARRAPGVGAAPAAACLEPHLLAAPAEQAPCHRLRGGQFLCCPSQRPLDWPPTARARFDQLAARPGAPAWLRAYAACHGNSYFVQSGPLSDHAWACHAEGATSLAMLLLQRARECSREPVQRATVLARLQGIRIAGHNFADAAREAAPAHNMPAPLRDFLRQSVGWARIMLGDTAGLAAHFGQPGTAPADSREQLYAMNIHALGLARSGRAGEALDMELRIEAARRLDAVDDARLAYVNNLNIARLYKQRTQLDQATRYYELAFATNYGVRSHAESAHAAWIRASMAHATGSAQCAGAWLMQAVLHWLADPLPEAVPVRLAQAILGPRLPAEHERAGAVSAAMLRALLEAAKDGRLGCAAPAAGPVPAFAAAPPHLAAQRYFGWPGCGVGWSGARPPPGPERGAAQTALAALAARVLAASAGAPGAGGTIIVDDQDGRDLPRSRGELLALALARGAGACTWQGEHVDIRGADAQALRRKLVLRRSAAPAALERADGGLWQLRYLRHGRVHRLASAPALLIGRLEREGPLSVDALDGPAGASDDSWTEAWASGAVDLFLSEQACTMAGISWHTNAT</sequence>
<dbReference type="STRING" id="758825.SAMN02982985_01932"/>
<gene>
    <name evidence="1" type="ORF">SAMN02982985_01932</name>
</gene>
<accession>A0A1I4LG11</accession>
<keyword evidence="2" id="KW-1185">Reference proteome</keyword>
<protein>
    <submittedName>
        <fullName evidence="1">Uncharacterized protein</fullName>
    </submittedName>
</protein>
<organism evidence="1 2">
    <name type="scientific">Rugamonas rubra</name>
    <dbReference type="NCBI Taxonomy" id="758825"/>
    <lineage>
        <taxon>Bacteria</taxon>
        <taxon>Pseudomonadati</taxon>
        <taxon>Pseudomonadota</taxon>
        <taxon>Betaproteobacteria</taxon>
        <taxon>Burkholderiales</taxon>
        <taxon>Oxalobacteraceae</taxon>
        <taxon>Telluria group</taxon>
        <taxon>Rugamonas</taxon>
    </lineage>
</organism>
<dbReference type="Proteomes" id="UP000199470">
    <property type="component" value="Unassembled WGS sequence"/>
</dbReference>
<reference evidence="1 2" key="1">
    <citation type="submission" date="2016-10" db="EMBL/GenBank/DDBJ databases">
        <authorList>
            <person name="de Groot N.N."/>
        </authorList>
    </citation>
    <scope>NUCLEOTIDE SEQUENCE [LARGE SCALE GENOMIC DNA]</scope>
    <source>
        <strain evidence="1 2">ATCC 43154</strain>
    </source>
</reference>
<evidence type="ECO:0000313" key="1">
    <source>
        <dbReference type="EMBL" id="SFL89880.1"/>
    </source>
</evidence>